<gene>
    <name evidence="11" type="primary">LOC117650009</name>
</gene>
<keyword evidence="10" id="KW-1185">Reference proteome</keyword>
<comment type="subcellular location">
    <subcellularLocation>
        <location evidence="1">Mitochondrion</location>
    </subcellularLocation>
</comment>
<dbReference type="InterPro" id="IPR040008">
    <property type="entry name" value="Ribosomal_mL46"/>
</dbReference>
<dbReference type="GO" id="GO:0005762">
    <property type="term" value="C:mitochondrial large ribosomal subunit"/>
    <property type="evidence" value="ECO:0007669"/>
    <property type="project" value="TreeGrafter"/>
</dbReference>
<sequence>MFRHLSSKVLGIPGRTHSTTASSKGGKWNLVSSVCLQRKPIINKEMKDIEKQVQNLLFQVEKETSWKCDWELEIEKDLKHLQQIKESKNAKASDGTLKVGLKLRRDWEDEWKAELSNFSLQPRVTEADKKNNVKSWHRLLDSTLIFVVQSEDSGNRWVLPYGSRLEGETMRQAAERVLRESCGANLKAQFYGNAPCGYYKFKYPKAIREKMGVEGDKVFFYKAYLTGGDVKSSTALKDFKWVPRNQLSSTLSADYGQSVEMFLFDEN</sequence>
<dbReference type="InterPro" id="IPR000086">
    <property type="entry name" value="NUDIX_hydrolase_dom"/>
</dbReference>
<keyword evidence="4 11" id="KW-0689">Ribosomal protein</keyword>
<feature type="domain" description="Nudix hydrolase" evidence="9">
    <location>
        <begin position="128"/>
        <end position="265"/>
    </location>
</feature>
<dbReference type="GO" id="GO:0005743">
    <property type="term" value="C:mitochondrial inner membrane"/>
    <property type="evidence" value="ECO:0007669"/>
    <property type="project" value="UniProtKB-ARBA"/>
</dbReference>
<keyword evidence="5" id="KW-0496">Mitochondrion</keyword>
<dbReference type="Proteomes" id="UP000515158">
    <property type="component" value="Unplaced"/>
</dbReference>
<evidence type="ECO:0000256" key="5">
    <source>
        <dbReference type="ARBA" id="ARBA00023128"/>
    </source>
</evidence>
<dbReference type="OrthoDB" id="194611at2759"/>
<evidence type="ECO:0000256" key="2">
    <source>
        <dbReference type="ARBA" id="ARBA00009070"/>
    </source>
</evidence>
<dbReference type="FunFam" id="3.90.79.10:FF:000018">
    <property type="entry name" value="39S ribosomal protein L46, mitochondrial"/>
    <property type="match status" value="1"/>
</dbReference>
<evidence type="ECO:0000256" key="4">
    <source>
        <dbReference type="ARBA" id="ARBA00022980"/>
    </source>
</evidence>
<dbReference type="InterPro" id="IPR033650">
    <property type="entry name" value="Ribosomal_mL46_NUDIX"/>
</dbReference>
<dbReference type="RefSeq" id="XP_034249146.1">
    <property type="nucleotide sequence ID" value="XM_034393255.1"/>
</dbReference>
<dbReference type="InParanoid" id="A0A6P8ZWB9"/>
<dbReference type="PANTHER" id="PTHR13124">
    <property type="entry name" value="39S RIBOSOMAL PROTEIN L46, MITOCHONDRIAL PRECURSOR-RELATED"/>
    <property type="match status" value="1"/>
</dbReference>
<dbReference type="CTD" id="26589"/>
<evidence type="ECO:0000256" key="3">
    <source>
        <dbReference type="ARBA" id="ARBA00022946"/>
    </source>
</evidence>
<comment type="similarity">
    <text evidence="2">Belongs to the mitochondrion-specific ribosomal protein mL46 family.</text>
</comment>
<keyword evidence="3" id="KW-0809">Transit peptide</keyword>
<reference evidence="11" key="1">
    <citation type="submission" date="2025-08" db="UniProtKB">
        <authorList>
            <consortium name="RefSeq"/>
        </authorList>
    </citation>
    <scope>IDENTIFICATION</scope>
    <source>
        <tissue evidence="11">Total insect</tissue>
    </source>
</reference>
<keyword evidence="6" id="KW-0687">Ribonucleoprotein</keyword>
<name>A0A6P8ZWB9_THRPL</name>
<proteinExistence type="inferred from homology"/>
<dbReference type="SUPFAM" id="SSF55811">
    <property type="entry name" value="Nudix"/>
    <property type="match status" value="1"/>
</dbReference>
<dbReference type="AlphaFoldDB" id="A0A6P8ZWB9"/>
<dbReference type="InterPro" id="IPR015797">
    <property type="entry name" value="NUDIX_hydrolase-like_dom_sf"/>
</dbReference>
<dbReference type="PANTHER" id="PTHR13124:SF12">
    <property type="entry name" value="LARGE RIBOSOMAL SUBUNIT PROTEIN ML46"/>
    <property type="match status" value="1"/>
</dbReference>
<evidence type="ECO:0000256" key="6">
    <source>
        <dbReference type="ARBA" id="ARBA00023274"/>
    </source>
</evidence>
<evidence type="ECO:0000259" key="9">
    <source>
        <dbReference type="PROSITE" id="PS51462"/>
    </source>
</evidence>
<protein>
    <recommendedName>
        <fullName evidence="7">Large ribosomal subunit protein mL46</fullName>
    </recommendedName>
    <alternativeName>
        <fullName evidence="8">39S ribosomal protein L46, mitochondrial</fullName>
    </alternativeName>
</protein>
<dbReference type="FunCoup" id="A0A6P8ZWB9">
    <property type="interactions" value="327"/>
</dbReference>
<dbReference type="KEGG" id="tpal:117650009"/>
<evidence type="ECO:0000313" key="10">
    <source>
        <dbReference type="Proteomes" id="UP000515158"/>
    </source>
</evidence>
<dbReference type="Pfam" id="PF11788">
    <property type="entry name" value="MRP-L46"/>
    <property type="match status" value="1"/>
</dbReference>
<evidence type="ECO:0000256" key="8">
    <source>
        <dbReference type="ARBA" id="ARBA00035534"/>
    </source>
</evidence>
<dbReference type="PROSITE" id="PS51462">
    <property type="entry name" value="NUDIX"/>
    <property type="match status" value="1"/>
</dbReference>
<dbReference type="InterPro" id="IPR021757">
    <property type="entry name" value="Ribosomal_mL46_N"/>
</dbReference>
<dbReference type="CDD" id="cd04661">
    <property type="entry name" value="NUDIX_MRP_L46"/>
    <property type="match status" value="1"/>
</dbReference>
<accession>A0A6P8ZWB9</accession>
<dbReference type="GeneID" id="117650009"/>
<evidence type="ECO:0000256" key="7">
    <source>
        <dbReference type="ARBA" id="ARBA00035190"/>
    </source>
</evidence>
<dbReference type="GO" id="GO:0003735">
    <property type="term" value="F:structural constituent of ribosome"/>
    <property type="evidence" value="ECO:0007669"/>
    <property type="project" value="InterPro"/>
</dbReference>
<dbReference type="Gene3D" id="3.90.79.10">
    <property type="entry name" value="Nucleoside Triphosphate Pyrophosphohydrolase"/>
    <property type="match status" value="1"/>
</dbReference>
<evidence type="ECO:0000313" key="11">
    <source>
        <dbReference type="RefSeq" id="XP_034249146.1"/>
    </source>
</evidence>
<organism evidence="11">
    <name type="scientific">Thrips palmi</name>
    <name type="common">Melon thrips</name>
    <dbReference type="NCBI Taxonomy" id="161013"/>
    <lineage>
        <taxon>Eukaryota</taxon>
        <taxon>Metazoa</taxon>
        <taxon>Ecdysozoa</taxon>
        <taxon>Arthropoda</taxon>
        <taxon>Hexapoda</taxon>
        <taxon>Insecta</taxon>
        <taxon>Pterygota</taxon>
        <taxon>Neoptera</taxon>
        <taxon>Paraneoptera</taxon>
        <taxon>Thysanoptera</taxon>
        <taxon>Terebrantia</taxon>
        <taxon>Thripoidea</taxon>
        <taxon>Thripidae</taxon>
        <taxon>Thrips</taxon>
    </lineage>
</organism>
<evidence type="ECO:0000256" key="1">
    <source>
        <dbReference type="ARBA" id="ARBA00004173"/>
    </source>
</evidence>